<dbReference type="PANTHER" id="PTHR30231">
    <property type="entry name" value="DNA POLYMERASE III SUBUNIT EPSILON"/>
    <property type="match status" value="1"/>
</dbReference>
<protein>
    <submittedName>
        <fullName evidence="4">DNA polymerase III subunit epsilon</fullName>
    </submittedName>
</protein>
<dbReference type="RefSeq" id="WP_072554857.1">
    <property type="nucleotide sequence ID" value="NZ_CP018155.1"/>
</dbReference>
<organism evidence="4 5">
    <name type="scientific">Tenacibaculum todarodis</name>
    <dbReference type="NCBI Taxonomy" id="1850252"/>
    <lineage>
        <taxon>Bacteria</taxon>
        <taxon>Pseudomonadati</taxon>
        <taxon>Bacteroidota</taxon>
        <taxon>Flavobacteriia</taxon>
        <taxon>Flavobacteriales</taxon>
        <taxon>Flavobacteriaceae</taxon>
        <taxon>Tenacibaculum</taxon>
    </lineage>
</organism>
<accession>A0A1L3JHC1</accession>
<dbReference type="InterPro" id="IPR013520">
    <property type="entry name" value="Ribonucl_H"/>
</dbReference>
<evidence type="ECO:0000313" key="5">
    <source>
        <dbReference type="Proteomes" id="UP000181898"/>
    </source>
</evidence>
<dbReference type="CDD" id="cd06127">
    <property type="entry name" value="DEDDh"/>
    <property type="match status" value="1"/>
</dbReference>
<evidence type="ECO:0000256" key="1">
    <source>
        <dbReference type="ARBA" id="ARBA00025483"/>
    </source>
</evidence>
<dbReference type="SMART" id="SM00479">
    <property type="entry name" value="EXOIII"/>
    <property type="match status" value="1"/>
</dbReference>
<sequence>MYAIVDIETTGGKFNEEGITEIAIHKFDGHTVVDQFITLVNPEREIQEFVVKLTGINSKMLVNAPKFHEIAKRIIEITKDCFIVAHNAKFDYRILKTEYKRLGYNYLRDTICTVTLSKKLIPEAPSHSLGKLCKTLGIPMTDRHRANGDALATVQLFKLLLEKDTDKNILQQNVTYFDNRTITEKLNSLIDKAPEVSGVFYLHNGDGKILFMGRGKNIKKEINKIFIKTSSRAQKIQEKVTKFTYEATGNELLTRLKYYTELDVLNPKYNIRKPKKNIPNINFQHGNMVLIDQGRTIEENSVILIENDQVTGYGFTNLALQENKLDILKNIITPIENKLMAKNIIKNYLNRNKVHEIIRF</sequence>
<dbReference type="PANTHER" id="PTHR30231:SF41">
    <property type="entry name" value="DNA POLYMERASE III SUBUNIT EPSILON"/>
    <property type="match status" value="1"/>
</dbReference>
<dbReference type="GO" id="GO:0008408">
    <property type="term" value="F:3'-5' exonuclease activity"/>
    <property type="evidence" value="ECO:0007669"/>
    <property type="project" value="TreeGrafter"/>
</dbReference>
<dbReference type="InterPro" id="IPR012337">
    <property type="entry name" value="RNaseH-like_sf"/>
</dbReference>
<feature type="domain" description="Exonuclease" evidence="3">
    <location>
        <begin position="1"/>
        <end position="166"/>
    </location>
</feature>
<dbReference type="GO" id="GO:0003677">
    <property type="term" value="F:DNA binding"/>
    <property type="evidence" value="ECO:0007669"/>
    <property type="project" value="InterPro"/>
</dbReference>
<dbReference type="Gene3D" id="3.40.1440.10">
    <property type="entry name" value="GIY-YIG endonuclease"/>
    <property type="match status" value="1"/>
</dbReference>
<dbReference type="SUPFAM" id="SSF53098">
    <property type="entry name" value="Ribonuclease H-like"/>
    <property type="match status" value="1"/>
</dbReference>
<dbReference type="GO" id="GO:0005829">
    <property type="term" value="C:cytosol"/>
    <property type="evidence" value="ECO:0007669"/>
    <property type="project" value="TreeGrafter"/>
</dbReference>
<evidence type="ECO:0000259" key="3">
    <source>
        <dbReference type="SMART" id="SM00479"/>
    </source>
</evidence>
<dbReference type="FunFam" id="3.30.420.10:FF:000045">
    <property type="entry name" value="3'-5' exonuclease DinG"/>
    <property type="match status" value="1"/>
</dbReference>
<gene>
    <name evidence="4" type="ORF">LPB136_03750</name>
</gene>
<dbReference type="STRING" id="1850252.LPB136_03750"/>
<dbReference type="GO" id="GO:0045004">
    <property type="term" value="P:DNA replication proofreading"/>
    <property type="evidence" value="ECO:0007669"/>
    <property type="project" value="TreeGrafter"/>
</dbReference>
<dbReference type="EMBL" id="CP018155">
    <property type="protein sequence ID" value="APG64531.1"/>
    <property type="molecule type" value="Genomic_DNA"/>
</dbReference>
<evidence type="ECO:0000313" key="4">
    <source>
        <dbReference type="EMBL" id="APG64531.1"/>
    </source>
</evidence>
<dbReference type="KEGG" id="ten:LPB136_03750"/>
<dbReference type="Proteomes" id="UP000181898">
    <property type="component" value="Chromosome"/>
</dbReference>
<keyword evidence="5" id="KW-1185">Reference proteome</keyword>
<reference evidence="4 5" key="1">
    <citation type="submission" date="2016-11" db="EMBL/GenBank/DDBJ databases">
        <title>Tenacibaculum sp. LPB0136, isolated from marine environment.</title>
        <authorList>
            <person name="Kim E."/>
            <person name="Yi H."/>
        </authorList>
    </citation>
    <scope>NUCLEOTIDE SEQUENCE [LARGE SCALE GENOMIC DNA]</scope>
    <source>
        <strain evidence="4 5">LPB0136</strain>
    </source>
</reference>
<dbReference type="NCBIfam" id="TIGR00573">
    <property type="entry name" value="dnaq"/>
    <property type="match status" value="1"/>
</dbReference>
<name>A0A1L3JHC1_9FLAO</name>
<proteinExistence type="predicted"/>
<dbReference type="Pfam" id="PF00929">
    <property type="entry name" value="RNase_T"/>
    <property type="match status" value="1"/>
</dbReference>
<dbReference type="AlphaFoldDB" id="A0A1L3JHC1"/>
<dbReference type="InterPro" id="IPR035901">
    <property type="entry name" value="GIY-YIG_endonuc_sf"/>
</dbReference>
<dbReference type="GO" id="GO:0003887">
    <property type="term" value="F:DNA-directed DNA polymerase activity"/>
    <property type="evidence" value="ECO:0007669"/>
    <property type="project" value="InterPro"/>
</dbReference>
<dbReference type="Gene3D" id="3.30.420.10">
    <property type="entry name" value="Ribonuclease H-like superfamily/Ribonuclease H"/>
    <property type="match status" value="1"/>
</dbReference>
<dbReference type="InterPro" id="IPR006054">
    <property type="entry name" value="DnaQ"/>
</dbReference>
<dbReference type="InterPro" id="IPR036397">
    <property type="entry name" value="RNaseH_sf"/>
</dbReference>
<dbReference type="OrthoDB" id="9803913at2"/>
<comment type="subunit">
    <text evidence="2">DNA polymerase III contains a core (composed of alpha, epsilon and theta chains) that associates with a tau subunit. This core dimerizes to form the POLIII' complex. PolIII' associates with the gamma complex (composed of gamma, delta, delta', psi and chi chains) and with the beta chain to form the complete DNA polymerase III complex.</text>
</comment>
<comment type="function">
    <text evidence="1">DNA polymerase III is a complex, multichain enzyme responsible for most of the replicative synthesis in bacteria. The epsilon subunit contain the editing function and is a proofreading 3'-5' exonuclease.</text>
</comment>
<evidence type="ECO:0000256" key="2">
    <source>
        <dbReference type="ARBA" id="ARBA00026073"/>
    </source>
</evidence>